<reference evidence="3" key="1">
    <citation type="submission" date="2016-11" db="EMBL/GenBank/DDBJ databases">
        <authorList>
            <person name="Varghese N."/>
            <person name="Submissions S."/>
        </authorList>
    </citation>
    <scope>NUCLEOTIDE SEQUENCE [LARGE SCALE GENOMIC DNA]</scope>
    <source>
        <strain evidence="3">DSM 26991</strain>
    </source>
</reference>
<proteinExistence type="predicted"/>
<organism evidence="2 3">
    <name type="scientific">Bacteroides luti</name>
    <dbReference type="NCBI Taxonomy" id="1297750"/>
    <lineage>
        <taxon>Bacteria</taxon>
        <taxon>Pseudomonadati</taxon>
        <taxon>Bacteroidota</taxon>
        <taxon>Bacteroidia</taxon>
        <taxon>Bacteroidales</taxon>
        <taxon>Bacteroidaceae</taxon>
        <taxon>Bacteroides</taxon>
    </lineage>
</organism>
<evidence type="ECO:0000313" key="3">
    <source>
        <dbReference type="Proteomes" id="UP000184509"/>
    </source>
</evidence>
<dbReference type="Proteomes" id="UP000184509">
    <property type="component" value="Unassembled WGS sequence"/>
</dbReference>
<dbReference type="AlphaFoldDB" id="A0A1M5A158"/>
<keyword evidence="3" id="KW-1185">Reference proteome</keyword>
<keyword evidence="1" id="KW-0732">Signal</keyword>
<dbReference type="EMBL" id="FQTV01000006">
    <property type="protein sequence ID" value="SHF24008.1"/>
    <property type="molecule type" value="Genomic_DNA"/>
</dbReference>
<evidence type="ECO:0000256" key="1">
    <source>
        <dbReference type="SAM" id="SignalP"/>
    </source>
</evidence>
<feature type="signal peptide" evidence="1">
    <location>
        <begin position="1"/>
        <end position="22"/>
    </location>
</feature>
<dbReference type="PROSITE" id="PS51257">
    <property type="entry name" value="PROKAR_LIPOPROTEIN"/>
    <property type="match status" value="1"/>
</dbReference>
<gene>
    <name evidence="2" type="ORF">SAMN05444405_106116</name>
</gene>
<dbReference type="STRING" id="1297750.SAMN05444405_106116"/>
<feature type="chain" id="PRO_5013132833" description="Lipoprotein" evidence="1">
    <location>
        <begin position="23"/>
        <end position="253"/>
    </location>
</feature>
<name>A0A1M5A158_9BACE</name>
<protein>
    <recommendedName>
        <fullName evidence="4">Lipoprotein</fullName>
    </recommendedName>
</protein>
<evidence type="ECO:0008006" key="4">
    <source>
        <dbReference type="Google" id="ProtNLM"/>
    </source>
</evidence>
<evidence type="ECO:0000313" key="2">
    <source>
        <dbReference type="EMBL" id="SHF24008.1"/>
    </source>
</evidence>
<accession>A0A1M5A158</accession>
<sequence>MKVIKCLYLLLIMVLTSCNPHKSQLSDGYVLYQTFDEYSMKGVNSNDEKPQKPYVAIIKNDSAITVRICYSNGKEKDKYIYYQNKGGYWYSIIKDQVDPKLYFTTLCDTVPFYTERYFYNDTIMEYSYYLRNGHKKSLEQLVFKTRNSMVEFNLSTTFRIRQNKKFEDLKHEIIDYKEKYPYDDRELAHRDKNYIFYKKVLQGDSIFLYENDGKMNYKLGCLKDIRICNSLGEFDPNKSENIALVKNMRVICK</sequence>